<organism evidence="6 7">
    <name type="scientific">Corynebacterium propinquum</name>
    <dbReference type="NCBI Taxonomy" id="43769"/>
    <lineage>
        <taxon>Bacteria</taxon>
        <taxon>Bacillati</taxon>
        <taxon>Actinomycetota</taxon>
        <taxon>Actinomycetes</taxon>
        <taxon>Mycobacteriales</taxon>
        <taxon>Corynebacteriaceae</taxon>
        <taxon>Corynebacterium</taxon>
    </lineage>
</organism>
<evidence type="ECO:0000256" key="4">
    <source>
        <dbReference type="ARBA" id="ARBA00023125"/>
    </source>
</evidence>
<accession>A0ABT7G3N1</accession>
<evidence type="ECO:0000256" key="2">
    <source>
        <dbReference type="ARBA" id="ARBA00010961"/>
    </source>
</evidence>
<dbReference type="InterPro" id="IPR001207">
    <property type="entry name" value="Transposase_mutator"/>
</dbReference>
<evidence type="ECO:0000313" key="7">
    <source>
        <dbReference type="Proteomes" id="UP001243856"/>
    </source>
</evidence>
<proteinExistence type="inferred from homology"/>
<dbReference type="Pfam" id="PF00872">
    <property type="entry name" value="Transposase_mut"/>
    <property type="match status" value="1"/>
</dbReference>
<comment type="caution">
    <text evidence="6">The sequence shown here is derived from an EMBL/GenBank/DDBJ whole genome shotgun (WGS) entry which is preliminary data.</text>
</comment>
<reference evidence="6 7" key="1">
    <citation type="submission" date="2023-05" db="EMBL/GenBank/DDBJ databases">
        <title>Metabolic capabilities are highly conserved among human nasal-associated Corynebacterium species in pangenomic analyses.</title>
        <authorList>
            <person name="Tran T.H."/>
            <person name="Roberts A.Q."/>
            <person name="Escapa I.F."/>
            <person name="Gao W."/>
            <person name="Conlan S."/>
            <person name="Kong H."/>
            <person name="Segre J.A."/>
            <person name="Kelly M.S."/>
            <person name="Lemon K.P."/>
        </authorList>
    </citation>
    <scope>NUCLEOTIDE SEQUENCE [LARGE SCALE GENOMIC DNA]</scope>
    <source>
        <strain evidence="6 7">KPL2811</strain>
    </source>
</reference>
<sequence>MDIPRDSAGSFIPTMVPQGSRRLTDVVEMIVNLYTGGMINRSVYHHMATAMRVDIGESAYIYLYVR</sequence>
<comment type="similarity">
    <text evidence="2">Belongs to the transposase mutator family.</text>
</comment>
<protein>
    <submittedName>
        <fullName evidence="6">Transposase</fullName>
    </submittedName>
</protein>
<evidence type="ECO:0000313" key="6">
    <source>
        <dbReference type="EMBL" id="MDK4301342.1"/>
    </source>
</evidence>
<evidence type="ECO:0000256" key="5">
    <source>
        <dbReference type="ARBA" id="ARBA00023172"/>
    </source>
</evidence>
<name>A0ABT7G3N1_9CORY</name>
<keyword evidence="7" id="KW-1185">Reference proteome</keyword>
<evidence type="ECO:0000256" key="1">
    <source>
        <dbReference type="ARBA" id="ARBA00002190"/>
    </source>
</evidence>
<dbReference type="EMBL" id="JASNVK010000016">
    <property type="protein sequence ID" value="MDK4301342.1"/>
    <property type="molecule type" value="Genomic_DNA"/>
</dbReference>
<keyword evidence="5" id="KW-0233">DNA recombination</keyword>
<keyword evidence="3" id="KW-0815">Transposition</keyword>
<evidence type="ECO:0000256" key="3">
    <source>
        <dbReference type="ARBA" id="ARBA00022578"/>
    </source>
</evidence>
<dbReference type="Proteomes" id="UP001243856">
    <property type="component" value="Unassembled WGS sequence"/>
</dbReference>
<keyword evidence="4" id="KW-0238">DNA-binding</keyword>
<comment type="function">
    <text evidence="1">Required for the transposition of the insertion element.</text>
</comment>
<gene>
    <name evidence="6" type="ORF">QPX45_08855</name>
</gene>